<keyword evidence="2" id="KW-1185">Reference proteome</keyword>
<protein>
    <recommendedName>
        <fullName evidence="3">Peptidase S10</fullName>
    </recommendedName>
</protein>
<reference evidence="2" key="1">
    <citation type="journal article" date="2019" name="Int. J. Syst. Evol. Microbiol.">
        <title>The Global Catalogue of Microorganisms (GCM) 10K type strain sequencing project: providing services to taxonomists for standard genome sequencing and annotation.</title>
        <authorList>
            <consortium name="The Broad Institute Genomics Platform"/>
            <consortium name="The Broad Institute Genome Sequencing Center for Infectious Disease"/>
            <person name="Wu L."/>
            <person name="Ma J."/>
        </authorList>
    </citation>
    <scope>NUCLEOTIDE SEQUENCE [LARGE SCALE GENOMIC DNA]</scope>
    <source>
        <strain evidence="2">CGMCC 1.10759</strain>
    </source>
</reference>
<evidence type="ECO:0000313" key="2">
    <source>
        <dbReference type="Proteomes" id="UP001595904"/>
    </source>
</evidence>
<proteinExistence type="predicted"/>
<evidence type="ECO:0008006" key="3">
    <source>
        <dbReference type="Google" id="ProtNLM"/>
    </source>
</evidence>
<name>A0ABV8SMR3_9GAMM</name>
<dbReference type="RefSeq" id="WP_380595835.1">
    <property type="nucleotide sequence ID" value="NZ_JBHSDU010000003.1"/>
</dbReference>
<accession>A0ABV8SMR3</accession>
<sequence>MNHRIYDTTTTVGPARYMVARSNFPADRVVLRTYEGGHMAYTSEAALKALTADVRAFIGAK</sequence>
<gene>
    <name evidence="1" type="ORF">ACFPN2_06630</name>
</gene>
<dbReference type="EMBL" id="JBHSDU010000003">
    <property type="protein sequence ID" value="MFC4308752.1"/>
    <property type="molecule type" value="Genomic_DNA"/>
</dbReference>
<evidence type="ECO:0000313" key="1">
    <source>
        <dbReference type="EMBL" id="MFC4308752.1"/>
    </source>
</evidence>
<dbReference type="Proteomes" id="UP001595904">
    <property type="component" value="Unassembled WGS sequence"/>
</dbReference>
<comment type="caution">
    <text evidence="1">The sequence shown here is derived from an EMBL/GenBank/DDBJ whole genome shotgun (WGS) entry which is preliminary data.</text>
</comment>
<organism evidence="1 2">
    <name type="scientific">Steroidobacter flavus</name>
    <dbReference type="NCBI Taxonomy" id="1842136"/>
    <lineage>
        <taxon>Bacteria</taxon>
        <taxon>Pseudomonadati</taxon>
        <taxon>Pseudomonadota</taxon>
        <taxon>Gammaproteobacteria</taxon>
        <taxon>Steroidobacterales</taxon>
        <taxon>Steroidobacteraceae</taxon>
        <taxon>Steroidobacter</taxon>
    </lineage>
</organism>